<feature type="region of interest" description="Disordered" evidence="1">
    <location>
        <begin position="1"/>
        <end position="183"/>
    </location>
</feature>
<feature type="compositionally biased region" description="Basic residues" evidence="1">
    <location>
        <begin position="1"/>
        <end position="10"/>
    </location>
</feature>
<proteinExistence type="predicted"/>
<evidence type="ECO:0000313" key="3">
    <source>
        <dbReference type="Proteomes" id="UP000291116"/>
    </source>
</evidence>
<name>A0A448ZE52_9STRA</name>
<feature type="compositionally biased region" description="Acidic residues" evidence="1">
    <location>
        <begin position="114"/>
        <end position="128"/>
    </location>
</feature>
<feature type="compositionally biased region" description="Basic and acidic residues" evidence="1">
    <location>
        <begin position="398"/>
        <end position="407"/>
    </location>
</feature>
<sequence>MAMKAKKKGLRSILSPRKSYNQLSEDGEREGAPMHSFPGRTSPSMVDIDIDTGIDSGEAMPVPKPTSTSTSTSTSMAMPESPVSVMASASFPGDTAKDSNLGGGDPLRPSSNDEPFDEAFDEAFDEVFDEAHGLSRPNQQTTVEPSPTSDKSGSGDKSDKTSNNNSDNNTADNNNNNTADETRDDGFFRMDLFETAQAAAEQMVERTTSLGLGFRTPSRPATTPEASPASNEKEQPGYSQRLDVDVSGEPNPWDLLPQARTAGEPCTQDAKANADAKAKANPSADANANNHPFRACGRSVEELVETGRECVGTVGRATEKAALDLLESSSCKGKTAMDYPAAGSSEAHRRSEPLAALHPLLEKTLEELGDFVEYHRALLEERGVVVPWCGRGKRKGSRHDPTEKCDEHENENEPVLNVAIEVEMKEKA</sequence>
<dbReference type="EMBL" id="CAACVS010000269">
    <property type="protein sequence ID" value="VEU40281.1"/>
    <property type="molecule type" value="Genomic_DNA"/>
</dbReference>
<feature type="compositionally biased region" description="Low complexity" evidence="1">
    <location>
        <begin position="66"/>
        <end position="75"/>
    </location>
</feature>
<feature type="region of interest" description="Disordered" evidence="1">
    <location>
        <begin position="391"/>
        <end position="412"/>
    </location>
</feature>
<dbReference type="AlphaFoldDB" id="A0A448ZE52"/>
<evidence type="ECO:0000256" key="1">
    <source>
        <dbReference type="SAM" id="MobiDB-lite"/>
    </source>
</evidence>
<evidence type="ECO:0000313" key="2">
    <source>
        <dbReference type="EMBL" id="VEU40281.1"/>
    </source>
</evidence>
<dbReference type="Proteomes" id="UP000291116">
    <property type="component" value="Unassembled WGS sequence"/>
</dbReference>
<feature type="compositionally biased region" description="Low complexity" evidence="1">
    <location>
        <begin position="161"/>
        <end position="179"/>
    </location>
</feature>
<accession>A0A448ZE52</accession>
<gene>
    <name evidence="2" type="ORF">PSNMU_V1.4_AUG-EV-PASAV3_0071720</name>
</gene>
<feature type="compositionally biased region" description="Low complexity" evidence="1">
    <location>
        <begin position="279"/>
        <end position="290"/>
    </location>
</feature>
<reference evidence="2 3" key="1">
    <citation type="submission" date="2019-01" db="EMBL/GenBank/DDBJ databases">
        <authorList>
            <person name="Ferrante I. M."/>
        </authorList>
    </citation>
    <scope>NUCLEOTIDE SEQUENCE [LARGE SCALE GENOMIC DNA]</scope>
    <source>
        <strain evidence="2 3">B856</strain>
    </source>
</reference>
<keyword evidence="3" id="KW-1185">Reference proteome</keyword>
<organism evidence="2 3">
    <name type="scientific">Pseudo-nitzschia multistriata</name>
    <dbReference type="NCBI Taxonomy" id="183589"/>
    <lineage>
        <taxon>Eukaryota</taxon>
        <taxon>Sar</taxon>
        <taxon>Stramenopiles</taxon>
        <taxon>Ochrophyta</taxon>
        <taxon>Bacillariophyta</taxon>
        <taxon>Bacillariophyceae</taxon>
        <taxon>Bacillariophycidae</taxon>
        <taxon>Bacillariales</taxon>
        <taxon>Bacillariaceae</taxon>
        <taxon>Pseudo-nitzschia</taxon>
    </lineage>
</organism>
<feature type="region of interest" description="Disordered" evidence="1">
    <location>
        <begin position="199"/>
        <end position="290"/>
    </location>
</feature>
<feature type="compositionally biased region" description="Polar residues" evidence="1">
    <location>
        <begin position="219"/>
        <end position="230"/>
    </location>
</feature>
<protein>
    <submittedName>
        <fullName evidence="2">Uncharacterized protein</fullName>
    </submittedName>
</protein>